<dbReference type="Proteomes" id="UP001359559">
    <property type="component" value="Unassembled WGS sequence"/>
</dbReference>
<comment type="caution">
    <text evidence="1">The sequence shown here is derived from an EMBL/GenBank/DDBJ whole genome shotgun (WGS) entry which is preliminary data.</text>
</comment>
<organism evidence="1 2">
    <name type="scientific">Clitoria ternatea</name>
    <name type="common">Butterfly pea</name>
    <dbReference type="NCBI Taxonomy" id="43366"/>
    <lineage>
        <taxon>Eukaryota</taxon>
        <taxon>Viridiplantae</taxon>
        <taxon>Streptophyta</taxon>
        <taxon>Embryophyta</taxon>
        <taxon>Tracheophyta</taxon>
        <taxon>Spermatophyta</taxon>
        <taxon>Magnoliopsida</taxon>
        <taxon>eudicotyledons</taxon>
        <taxon>Gunneridae</taxon>
        <taxon>Pentapetalae</taxon>
        <taxon>rosids</taxon>
        <taxon>fabids</taxon>
        <taxon>Fabales</taxon>
        <taxon>Fabaceae</taxon>
        <taxon>Papilionoideae</taxon>
        <taxon>50 kb inversion clade</taxon>
        <taxon>NPAAA clade</taxon>
        <taxon>indigoferoid/millettioid clade</taxon>
        <taxon>Phaseoleae</taxon>
        <taxon>Clitoria</taxon>
    </lineage>
</organism>
<proteinExistence type="predicted"/>
<protein>
    <submittedName>
        <fullName evidence="1">Uncharacterized protein</fullName>
    </submittedName>
</protein>
<dbReference type="EMBL" id="JAYKXN010000004">
    <property type="protein sequence ID" value="KAK7293184.1"/>
    <property type="molecule type" value="Genomic_DNA"/>
</dbReference>
<reference evidence="1 2" key="1">
    <citation type="submission" date="2024-01" db="EMBL/GenBank/DDBJ databases">
        <title>The genomes of 5 underutilized Papilionoideae crops provide insights into root nodulation and disease resistance.</title>
        <authorList>
            <person name="Yuan L."/>
        </authorList>
    </citation>
    <scope>NUCLEOTIDE SEQUENCE [LARGE SCALE GENOMIC DNA]</scope>
    <source>
        <strain evidence="1">LY-2023</strain>
        <tissue evidence="1">Leaf</tissue>
    </source>
</reference>
<dbReference type="AlphaFoldDB" id="A0AAN9J9H9"/>
<gene>
    <name evidence="1" type="ORF">RJT34_16046</name>
</gene>
<keyword evidence="2" id="KW-1185">Reference proteome</keyword>
<accession>A0AAN9J9H9</accession>
<name>A0AAN9J9H9_CLITE</name>
<evidence type="ECO:0000313" key="2">
    <source>
        <dbReference type="Proteomes" id="UP001359559"/>
    </source>
</evidence>
<sequence length="69" mass="7654">MRKRNTGSGRGQKGRYVLDGRLDRAHVRLGSDTRKSDDNGWRFGLGCSDANLKDSCSSDTGIRTSHTRN</sequence>
<evidence type="ECO:0000313" key="1">
    <source>
        <dbReference type="EMBL" id="KAK7293184.1"/>
    </source>
</evidence>